<dbReference type="Pfam" id="PF02771">
    <property type="entry name" value="Acyl-CoA_dh_N"/>
    <property type="match status" value="1"/>
</dbReference>
<dbReference type="InterPro" id="IPR009075">
    <property type="entry name" value="AcylCo_DH/oxidase_C"/>
</dbReference>
<protein>
    <submittedName>
        <fullName evidence="11">Acyl-CoA dehydrogenase</fullName>
    </submittedName>
</protein>
<dbReference type="SUPFAM" id="SSF47203">
    <property type="entry name" value="Acyl-CoA dehydrogenase C-terminal domain-like"/>
    <property type="match status" value="1"/>
</dbReference>
<keyword evidence="4 7" id="KW-0285">Flavoprotein</keyword>
<dbReference type="SUPFAM" id="SSF56645">
    <property type="entry name" value="Acyl-CoA dehydrogenase NM domain-like"/>
    <property type="match status" value="1"/>
</dbReference>
<keyword evidence="5 7" id="KW-0274">FAD</keyword>
<dbReference type="InterPro" id="IPR046373">
    <property type="entry name" value="Acyl-CoA_Oxase/DH_mid-dom_sf"/>
</dbReference>
<evidence type="ECO:0000256" key="6">
    <source>
        <dbReference type="ARBA" id="ARBA00023002"/>
    </source>
</evidence>
<dbReference type="Gene3D" id="2.40.110.10">
    <property type="entry name" value="Butyryl-CoA Dehydrogenase, subunit A, domain 2"/>
    <property type="match status" value="1"/>
</dbReference>
<keyword evidence="6 7" id="KW-0560">Oxidoreductase</keyword>
<evidence type="ECO:0000256" key="2">
    <source>
        <dbReference type="ARBA" id="ARBA00009347"/>
    </source>
</evidence>
<evidence type="ECO:0000313" key="11">
    <source>
        <dbReference type="EMBL" id="GGA17366.1"/>
    </source>
</evidence>
<evidence type="ECO:0000256" key="1">
    <source>
        <dbReference type="ARBA" id="ARBA00001974"/>
    </source>
</evidence>
<proteinExistence type="inferred from homology"/>
<dbReference type="GO" id="GO:0050660">
    <property type="term" value="F:flavin adenine dinucleotide binding"/>
    <property type="evidence" value="ECO:0007669"/>
    <property type="project" value="InterPro"/>
</dbReference>
<feature type="domain" description="Acyl-CoA dehydrogenase/oxidase C-terminal" evidence="8">
    <location>
        <begin position="247"/>
        <end position="393"/>
    </location>
</feature>
<evidence type="ECO:0000256" key="3">
    <source>
        <dbReference type="ARBA" id="ARBA00011738"/>
    </source>
</evidence>
<dbReference type="InterPro" id="IPR050741">
    <property type="entry name" value="Acyl-CoA_dehydrogenase"/>
</dbReference>
<dbReference type="PANTHER" id="PTHR48083:SF13">
    <property type="entry name" value="ACYL-COA DEHYDROGENASE FAMILY MEMBER 11"/>
    <property type="match status" value="1"/>
</dbReference>
<evidence type="ECO:0000259" key="8">
    <source>
        <dbReference type="Pfam" id="PF00441"/>
    </source>
</evidence>
<feature type="domain" description="Acyl-CoA oxidase/dehydrogenase middle" evidence="9">
    <location>
        <begin position="132"/>
        <end position="233"/>
    </location>
</feature>
<sequence>MIPEKSDKTRALEARLKDFMEQHIYPNEPRFYRESEDIGPWGVHPIVEELKTVAKEAGLWNLFLPDSDRGAGLNNLEYAALCEIMGRSHLAPEVFNCSAPDTGNMEVLERYGTQDHKQQWLEPLLRGEIRSSFAMTEPAVASSDARNIESAIVRDGDDYVINGHKWYTTGATDPRCKVIIFMGKSDPNAETYRQQSMILVPKDTPGVTVKRSIPVFGFYGVPDRASEVIFENVRVPASNMLLGEGCGFEIAQGRLGPGRIHHCMRLIGLAERTLEKMCARAAERTTFGKVLSEQSVTRERIAQSRILIEQSRLLTLRAAHMMDTVGNKEAKAEIAMIKVAVPNMACQVIDWAIQLFGGGGTSNDFGLATAYATARMLRLADGPDEVHRDQIARLEYKKQAKAAADRPNVKLSDQEPAVSNVALGLTLESDPR</sequence>
<reference evidence="11" key="2">
    <citation type="submission" date="2020-09" db="EMBL/GenBank/DDBJ databases">
        <authorList>
            <person name="Sun Q."/>
            <person name="Zhou Y."/>
        </authorList>
    </citation>
    <scope>NUCLEOTIDE SEQUENCE</scope>
    <source>
        <strain evidence="11">CGMCC 1.15880</strain>
    </source>
</reference>
<dbReference type="EMBL" id="BMKA01000002">
    <property type="protein sequence ID" value="GGA17366.1"/>
    <property type="molecule type" value="Genomic_DNA"/>
</dbReference>
<evidence type="ECO:0000313" key="12">
    <source>
        <dbReference type="Proteomes" id="UP000628017"/>
    </source>
</evidence>
<feature type="domain" description="Acyl-CoA dehydrogenase/oxidase N-terminal" evidence="10">
    <location>
        <begin position="7"/>
        <end position="128"/>
    </location>
</feature>
<organism evidence="11 12">
    <name type="scientific">Neptunicoccus cionae</name>
    <dbReference type="NCBI Taxonomy" id="2035344"/>
    <lineage>
        <taxon>Bacteria</taxon>
        <taxon>Pseudomonadati</taxon>
        <taxon>Pseudomonadota</taxon>
        <taxon>Alphaproteobacteria</taxon>
        <taxon>Rhodobacterales</taxon>
        <taxon>Paracoccaceae</taxon>
        <taxon>Neptunicoccus</taxon>
    </lineage>
</organism>
<evidence type="ECO:0000259" key="10">
    <source>
        <dbReference type="Pfam" id="PF02771"/>
    </source>
</evidence>
<accession>A0A916QX21</accession>
<comment type="subunit">
    <text evidence="3">Homodimer.</text>
</comment>
<evidence type="ECO:0000256" key="7">
    <source>
        <dbReference type="RuleBase" id="RU362125"/>
    </source>
</evidence>
<evidence type="ECO:0000259" key="9">
    <source>
        <dbReference type="Pfam" id="PF02770"/>
    </source>
</evidence>
<dbReference type="AlphaFoldDB" id="A0A916QX21"/>
<dbReference type="Pfam" id="PF00441">
    <property type="entry name" value="Acyl-CoA_dh_1"/>
    <property type="match status" value="1"/>
</dbReference>
<dbReference type="GO" id="GO:0005737">
    <property type="term" value="C:cytoplasm"/>
    <property type="evidence" value="ECO:0007669"/>
    <property type="project" value="TreeGrafter"/>
</dbReference>
<keyword evidence="12" id="KW-1185">Reference proteome</keyword>
<dbReference type="Gene3D" id="1.20.140.10">
    <property type="entry name" value="Butyryl-CoA Dehydrogenase, subunit A, domain 3"/>
    <property type="match status" value="1"/>
</dbReference>
<name>A0A916QX21_9RHOB</name>
<comment type="similarity">
    <text evidence="2 7">Belongs to the acyl-CoA dehydrogenase family.</text>
</comment>
<dbReference type="Gene3D" id="1.10.540.10">
    <property type="entry name" value="Acyl-CoA dehydrogenase/oxidase, N-terminal domain"/>
    <property type="match status" value="1"/>
</dbReference>
<gene>
    <name evidence="11" type="ORF">GCM10011498_17460</name>
</gene>
<dbReference type="InterPro" id="IPR036250">
    <property type="entry name" value="AcylCo_DH-like_C"/>
</dbReference>
<dbReference type="InterPro" id="IPR013786">
    <property type="entry name" value="AcylCoA_DH/ox_N"/>
</dbReference>
<dbReference type="InterPro" id="IPR009100">
    <property type="entry name" value="AcylCoA_DH/oxidase_NM_dom_sf"/>
</dbReference>
<dbReference type="GO" id="GO:0003995">
    <property type="term" value="F:acyl-CoA dehydrogenase activity"/>
    <property type="evidence" value="ECO:0007669"/>
    <property type="project" value="TreeGrafter"/>
</dbReference>
<comment type="caution">
    <text evidence="11">The sequence shown here is derived from an EMBL/GenBank/DDBJ whole genome shotgun (WGS) entry which is preliminary data.</text>
</comment>
<evidence type="ECO:0000256" key="4">
    <source>
        <dbReference type="ARBA" id="ARBA00022630"/>
    </source>
</evidence>
<dbReference type="InterPro" id="IPR006091">
    <property type="entry name" value="Acyl-CoA_Oxase/DH_mid-dom"/>
</dbReference>
<reference evidence="11" key="1">
    <citation type="journal article" date="2014" name="Int. J. Syst. Evol. Microbiol.">
        <title>Complete genome sequence of Corynebacterium casei LMG S-19264T (=DSM 44701T), isolated from a smear-ripened cheese.</title>
        <authorList>
            <consortium name="US DOE Joint Genome Institute (JGI-PGF)"/>
            <person name="Walter F."/>
            <person name="Albersmeier A."/>
            <person name="Kalinowski J."/>
            <person name="Ruckert C."/>
        </authorList>
    </citation>
    <scope>NUCLEOTIDE SEQUENCE</scope>
    <source>
        <strain evidence="11">CGMCC 1.15880</strain>
    </source>
</reference>
<dbReference type="Pfam" id="PF02770">
    <property type="entry name" value="Acyl-CoA_dh_M"/>
    <property type="match status" value="1"/>
</dbReference>
<dbReference type="GO" id="GO:0033539">
    <property type="term" value="P:fatty acid beta-oxidation using acyl-CoA dehydrogenase"/>
    <property type="evidence" value="ECO:0007669"/>
    <property type="project" value="TreeGrafter"/>
</dbReference>
<comment type="cofactor">
    <cofactor evidence="1 7">
        <name>FAD</name>
        <dbReference type="ChEBI" id="CHEBI:57692"/>
    </cofactor>
</comment>
<dbReference type="RefSeq" id="WP_188673486.1">
    <property type="nucleotide sequence ID" value="NZ_BMKA01000002.1"/>
</dbReference>
<dbReference type="Proteomes" id="UP000628017">
    <property type="component" value="Unassembled WGS sequence"/>
</dbReference>
<evidence type="ECO:0000256" key="5">
    <source>
        <dbReference type="ARBA" id="ARBA00022827"/>
    </source>
</evidence>
<dbReference type="PANTHER" id="PTHR48083">
    <property type="entry name" value="MEDIUM-CHAIN SPECIFIC ACYL-COA DEHYDROGENASE, MITOCHONDRIAL-RELATED"/>
    <property type="match status" value="1"/>
</dbReference>
<dbReference type="FunFam" id="2.40.110.10:FF:000002">
    <property type="entry name" value="Acyl-CoA dehydrogenase fadE12"/>
    <property type="match status" value="1"/>
</dbReference>
<dbReference type="InterPro" id="IPR037069">
    <property type="entry name" value="AcylCoA_DH/ox_N_sf"/>
</dbReference>